<proteinExistence type="predicted"/>
<comment type="caution">
    <text evidence="1">The sequence shown here is derived from an EMBL/GenBank/DDBJ whole genome shotgun (WGS) entry which is preliminary data.</text>
</comment>
<accession>A0AB34JQ75</accession>
<name>A0AB34JQ75_PRYPA</name>
<organism evidence="1 2">
    <name type="scientific">Prymnesium parvum</name>
    <name type="common">Toxic golden alga</name>
    <dbReference type="NCBI Taxonomy" id="97485"/>
    <lineage>
        <taxon>Eukaryota</taxon>
        <taxon>Haptista</taxon>
        <taxon>Haptophyta</taxon>
        <taxon>Prymnesiophyceae</taxon>
        <taxon>Prymnesiales</taxon>
        <taxon>Prymnesiaceae</taxon>
        <taxon>Prymnesium</taxon>
    </lineage>
</organism>
<keyword evidence="2" id="KW-1185">Reference proteome</keyword>
<dbReference type="Proteomes" id="UP001515480">
    <property type="component" value="Unassembled WGS sequence"/>
</dbReference>
<evidence type="ECO:0000313" key="2">
    <source>
        <dbReference type="Proteomes" id="UP001515480"/>
    </source>
</evidence>
<dbReference type="EMBL" id="JBGBPQ010000005">
    <property type="protein sequence ID" value="KAL1523595.1"/>
    <property type="molecule type" value="Genomic_DNA"/>
</dbReference>
<protein>
    <recommendedName>
        <fullName evidence="3">Hexosyltransferase</fullName>
    </recommendedName>
</protein>
<evidence type="ECO:0000313" key="1">
    <source>
        <dbReference type="EMBL" id="KAL1523595.1"/>
    </source>
</evidence>
<gene>
    <name evidence="1" type="ORF">AB1Y20_018531</name>
</gene>
<evidence type="ECO:0008006" key="3">
    <source>
        <dbReference type="Google" id="ProtNLM"/>
    </source>
</evidence>
<sequence>MGSPRHPWLAMGMLITQQAPPFRRRSPSLDHLIAWRYVSTRAEHALDPAYVVVACPEPSPLNGTAAVHPSFQFACFCKTTRWFALALRLFPRARFLGKMEADSAVHDARLLAELRAAPRLASASPSPRLPPPPQPAREALLWLGHFEWAAHPASLAPRRARYCGGGDGSLRGGAPCGAAARGEVIAPFASGGLDVRSRALAERLAACDSVWEHVRRAEPSRAAGACDGLQGFFAARCLAASGDLLRRGVLLALHLPASKFHRPAGRAPLGPREHTTLLHPDKRCLSDRWWYRHAKPADRDGWCGSTTPSFKWNEGLAILPFPFRVDALQRSDGSQLLTWQPMNGSMMKQYVELQASVHASKLCELFPCGSTLSL</sequence>
<reference evidence="1 2" key="1">
    <citation type="journal article" date="2024" name="Science">
        <title>Giant polyketide synthase enzymes in the biosynthesis of giant marine polyether toxins.</title>
        <authorList>
            <person name="Fallon T.R."/>
            <person name="Shende V.V."/>
            <person name="Wierzbicki I.H."/>
            <person name="Pendleton A.L."/>
            <person name="Watervoot N.F."/>
            <person name="Auber R.P."/>
            <person name="Gonzalez D.J."/>
            <person name="Wisecaver J.H."/>
            <person name="Moore B.S."/>
        </authorList>
    </citation>
    <scope>NUCLEOTIDE SEQUENCE [LARGE SCALE GENOMIC DNA]</scope>
    <source>
        <strain evidence="1 2">12B1</strain>
    </source>
</reference>
<dbReference type="AlphaFoldDB" id="A0AB34JQ75"/>